<feature type="non-terminal residue" evidence="2">
    <location>
        <position position="1"/>
    </location>
</feature>
<evidence type="ECO:0000256" key="1">
    <source>
        <dbReference type="SAM" id="MobiDB-lite"/>
    </source>
</evidence>
<dbReference type="EMBL" id="LRGB01001518">
    <property type="protein sequence ID" value="KZS11843.1"/>
    <property type="molecule type" value="Genomic_DNA"/>
</dbReference>
<feature type="compositionally biased region" description="Polar residues" evidence="1">
    <location>
        <begin position="121"/>
        <end position="132"/>
    </location>
</feature>
<comment type="caution">
    <text evidence="2">The sequence shown here is derived from an EMBL/GenBank/DDBJ whole genome shotgun (WGS) entry which is preliminary data.</text>
</comment>
<evidence type="ECO:0000313" key="3">
    <source>
        <dbReference type="Proteomes" id="UP000076858"/>
    </source>
</evidence>
<dbReference type="AlphaFoldDB" id="A0A164V0E3"/>
<dbReference type="Proteomes" id="UP000076858">
    <property type="component" value="Unassembled WGS sequence"/>
</dbReference>
<sequence>IQEIPVRYPSCNLVTHLDEIDPLKVEIYELREKVGKFEILNESLTVIQEIPIRYPRCNLVTDLDDIDPLKVEIYELGEKVHKPEILNESLTSKIEENNKVEKELQLTIVDLKTQNQLLVQRSGVSTQSTQQPDRGAEKQESTLYEALGSSKGPVLCENEVAEEEEIDEFGLDIIQNNENLVEKKIGTKFKRWLVGTSVKNTKSHKTTKGLG</sequence>
<name>A0A164V0E3_9CRUS</name>
<protein>
    <submittedName>
        <fullName evidence="2">Uncharacterized protein</fullName>
    </submittedName>
</protein>
<evidence type="ECO:0000313" key="2">
    <source>
        <dbReference type="EMBL" id="KZS11843.1"/>
    </source>
</evidence>
<gene>
    <name evidence="2" type="ORF">APZ42_023371</name>
</gene>
<proteinExistence type="predicted"/>
<reference evidence="2 3" key="1">
    <citation type="submission" date="2016-03" db="EMBL/GenBank/DDBJ databases">
        <title>EvidentialGene: Evidence-directed Construction of Genes on Genomes.</title>
        <authorList>
            <person name="Gilbert D.G."/>
            <person name="Choi J.-H."/>
            <person name="Mockaitis K."/>
            <person name="Colbourne J."/>
            <person name="Pfrender M."/>
        </authorList>
    </citation>
    <scope>NUCLEOTIDE SEQUENCE [LARGE SCALE GENOMIC DNA]</scope>
    <source>
        <strain evidence="2 3">Xinb3</strain>
        <tissue evidence="2">Complete organism</tissue>
    </source>
</reference>
<feature type="region of interest" description="Disordered" evidence="1">
    <location>
        <begin position="121"/>
        <end position="140"/>
    </location>
</feature>
<accession>A0A164V0E3</accession>
<organism evidence="2 3">
    <name type="scientific">Daphnia magna</name>
    <dbReference type="NCBI Taxonomy" id="35525"/>
    <lineage>
        <taxon>Eukaryota</taxon>
        <taxon>Metazoa</taxon>
        <taxon>Ecdysozoa</taxon>
        <taxon>Arthropoda</taxon>
        <taxon>Crustacea</taxon>
        <taxon>Branchiopoda</taxon>
        <taxon>Diplostraca</taxon>
        <taxon>Cladocera</taxon>
        <taxon>Anomopoda</taxon>
        <taxon>Daphniidae</taxon>
        <taxon>Daphnia</taxon>
    </lineage>
</organism>
<keyword evidence="3" id="KW-1185">Reference proteome</keyword>